<dbReference type="EMBL" id="CP049055">
    <property type="protein sequence ID" value="QII11459.1"/>
    <property type="molecule type" value="Genomic_DNA"/>
</dbReference>
<evidence type="ECO:0000313" key="2">
    <source>
        <dbReference type="EMBL" id="QII11459.1"/>
    </source>
</evidence>
<evidence type="ECO:0000313" key="3">
    <source>
        <dbReference type="EMBL" id="SOH05939.1"/>
    </source>
</evidence>
<reference evidence="3" key="4">
    <citation type="submission" date="2017-10" db="EMBL/GenBank/DDBJ databases">
        <authorList>
            <person name="Banno H."/>
            <person name="Chua N.-H."/>
        </authorList>
    </citation>
    <scope>NUCLEOTIDE SEQUENCE [LARGE SCALE GENOMIC DNA]</scope>
    <source>
        <strain evidence="3">Kuenenia_mbr1_ru-nijmegen</strain>
    </source>
</reference>
<dbReference type="InterPro" id="IPR009057">
    <property type="entry name" value="Homeodomain-like_sf"/>
</dbReference>
<protein>
    <recommendedName>
        <fullName evidence="6">Transposase</fullName>
    </recommendedName>
</protein>
<reference evidence="1" key="1">
    <citation type="journal article" date="2006" name="Nature">
        <title>Deciphering the evolution and metabolism of an anammox bacterium from a community genome.</title>
        <authorList>
            <person name="Strous M."/>
            <person name="Pelletier E."/>
            <person name="Mangenot S."/>
            <person name="Rattei T."/>
            <person name="Lehner A."/>
            <person name="Taylor M.W."/>
            <person name="Horn M."/>
            <person name="Daims H."/>
            <person name="Bartol-Mavel D."/>
            <person name="Wincker P."/>
            <person name="Barbe V."/>
            <person name="Fonknechten N."/>
            <person name="Vallenet D."/>
            <person name="Segurens B."/>
            <person name="Schenowitz-Truong C."/>
            <person name="Medigue C."/>
            <person name="Collingro A."/>
            <person name="Snel B."/>
            <person name="Dutilh B.E."/>
            <person name="OpDenCamp H.J.M."/>
            <person name="vanDerDrift C."/>
            <person name="Cirpus I."/>
            <person name="vanDePas-Schoonen K.T."/>
            <person name="Harhangi H.R."/>
            <person name="vanNiftrik L."/>
            <person name="Schmid M."/>
            <person name="Keltjens J."/>
            <person name="vanDeVossenberg J."/>
            <person name="Kartal B."/>
            <person name="Meier H."/>
            <person name="Frishman D."/>
            <person name="Huynen M.A."/>
            <person name="Mewes H."/>
            <person name="Weissenbach J."/>
            <person name="Jetten M.S.M."/>
            <person name="Wagner M."/>
            <person name="LePaslier D."/>
        </authorList>
    </citation>
    <scope>NUCLEOTIDE SEQUENCE</scope>
</reference>
<evidence type="ECO:0008006" key="6">
    <source>
        <dbReference type="Google" id="ProtNLM"/>
    </source>
</evidence>
<name>Q1Q2W9_KUEST</name>
<reference evidence="2 5" key="5">
    <citation type="submission" date="2020-02" db="EMBL/GenBank/DDBJ databases">
        <title>Newly sequenced genome of strain CSTR1 showed variability in Candidatus Kuenenia stuttgartiensis genomes.</title>
        <authorList>
            <person name="Ding C."/>
            <person name="Adrian L."/>
        </authorList>
    </citation>
    <scope>NUCLEOTIDE SEQUENCE [LARGE SCALE GENOMIC DNA]</scope>
    <source>
        <strain evidence="2 5">CSTR1</strain>
    </source>
</reference>
<dbReference type="EMBL" id="CT573071">
    <property type="protein sequence ID" value="CAJ74354.1"/>
    <property type="molecule type" value="Genomic_DNA"/>
</dbReference>
<reference evidence="4" key="3">
    <citation type="submission" date="2017-10" db="EMBL/GenBank/DDBJ databases">
        <authorList>
            <person name="Frank J."/>
        </authorList>
    </citation>
    <scope>NUCLEOTIDE SEQUENCE [LARGE SCALE GENOMIC DNA]</scope>
</reference>
<dbReference type="RefSeq" id="WP_099326463.1">
    <property type="nucleotide sequence ID" value="NZ_CP049055.1"/>
</dbReference>
<gene>
    <name evidence="2" type="ORF">KsCSTR_20800</name>
    <name evidence="3" type="ORF">KSMBR1_3465</name>
    <name evidence="1" type="ORF">kuste3591</name>
</gene>
<dbReference type="Proteomes" id="UP000501926">
    <property type="component" value="Chromosome"/>
</dbReference>
<proteinExistence type="predicted"/>
<dbReference type="EMBL" id="LT934425">
    <property type="protein sequence ID" value="SOH05939.1"/>
    <property type="molecule type" value="Genomic_DNA"/>
</dbReference>
<accession>Q1Q2W9</accession>
<dbReference type="OrthoDB" id="291972at2"/>
<evidence type="ECO:0000313" key="4">
    <source>
        <dbReference type="Proteomes" id="UP000221734"/>
    </source>
</evidence>
<organism evidence="1">
    <name type="scientific">Kuenenia stuttgartiensis</name>
    <dbReference type="NCBI Taxonomy" id="174633"/>
    <lineage>
        <taxon>Bacteria</taxon>
        <taxon>Pseudomonadati</taxon>
        <taxon>Planctomycetota</taxon>
        <taxon>Candidatus Brocadiia</taxon>
        <taxon>Candidatus Brocadiales</taxon>
        <taxon>Candidatus Brocadiaceae</taxon>
        <taxon>Candidatus Kuenenia</taxon>
    </lineage>
</organism>
<sequence>MRKSFDAEYMAKVALDAIREEKTLAELSSQYEVHKTQIAKWRKRAIEGLGGIFQGKEAKTIGEKKKVIDELYRQIGQLKVENEWLKKKLDRLSVDEKNKTV</sequence>
<evidence type="ECO:0000313" key="5">
    <source>
        <dbReference type="Proteomes" id="UP000501926"/>
    </source>
</evidence>
<dbReference type="Proteomes" id="UP000221734">
    <property type="component" value="Chromosome Kuenenia_stuttgartiensis_MBR1"/>
</dbReference>
<evidence type="ECO:0000313" key="1">
    <source>
        <dbReference type="EMBL" id="CAJ74354.1"/>
    </source>
</evidence>
<dbReference type="KEGG" id="kst:KSMBR1_3465"/>
<reference evidence="1" key="2">
    <citation type="submission" date="2006-01" db="EMBL/GenBank/DDBJ databases">
        <authorList>
            <person name="Genoscope"/>
        </authorList>
    </citation>
    <scope>NUCLEOTIDE SEQUENCE</scope>
</reference>
<dbReference type="SUPFAM" id="SSF46689">
    <property type="entry name" value="Homeodomain-like"/>
    <property type="match status" value="1"/>
</dbReference>
<dbReference type="AlphaFoldDB" id="Q1Q2W9"/>
<keyword evidence="4" id="KW-1185">Reference proteome</keyword>